<dbReference type="AlphaFoldDB" id="A0AAE1JAH1"/>
<evidence type="ECO:0000259" key="5">
    <source>
        <dbReference type="PROSITE" id="PS50927"/>
    </source>
</evidence>
<reference evidence="6" key="1">
    <citation type="submission" date="2023-10" db="EMBL/GenBank/DDBJ databases">
        <title>Chromosome-level genome of the transformable northern wattle, Acacia crassicarpa.</title>
        <authorList>
            <person name="Massaro I."/>
            <person name="Sinha N.R."/>
            <person name="Poethig S."/>
            <person name="Leichty A.R."/>
        </authorList>
    </citation>
    <scope>NUCLEOTIDE SEQUENCE</scope>
    <source>
        <strain evidence="6">Acra3RX</strain>
        <tissue evidence="6">Leaf</tissue>
    </source>
</reference>
<dbReference type="GO" id="GO:0048544">
    <property type="term" value="P:recognition of pollen"/>
    <property type="evidence" value="ECO:0007669"/>
    <property type="project" value="InterPro"/>
</dbReference>
<dbReference type="Pfam" id="PF01453">
    <property type="entry name" value="B_lectin"/>
    <property type="match status" value="1"/>
</dbReference>
<dbReference type="SUPFAM" id="SSF51110">
    <property type="entry name" value="alpha-D-mannose-specific plant lectins"/>
    <property type="match status" value="2"/>
</dbReference>
<feature type="chain" id="PRO_5041982316" description="Bulb-type lectin domain-containing protein" evidence="4">
    <location>
        <begin position="21"/>
        <end position="364"/>
    </location>
</feature>
<name>A0AAE1JAH1_9FABA</name>
<feature type="domain" description="Bulb-type lectin" evidence="5">
    <location>
        <begin position="25"/>
        <end position="147"/>
    </location>
</feature>
<evidence type="ECO:0000256" key="2">
    <source>
        <dbReference type="ARBA" id="ARBA00023157"/>
    </source>
</evidence>
<keyword evidence="3" id="KW-0325">Glycoprotein</keyword>
<dbReference type="InterPro" id="IPR001480">
    <property type="entry name" value="Bulb-type_lectin_dom"/>
</dbReference>
<dbReference type="PROSITE" id="PS50927">
    <property type="entry name" value="BULB_LECTIN"/>
    <property type="match status" value="1"/>
</dbReference>
<dbReference type="SMART" id="SM00108">
    <property type="entry name" value="B_lectin"/>
    <property type="match status" value="1"/>
</dbReference>
<dbReference type="PANTHER" id="PTHR47976:SF49">
    <property type="entry name" value="RECEPTOR-LIKE SERINE_THREONINE-PROTEIN KINASE"/>
    <property type="match status" value="1"/>
</dbReference>
<evidence type="ECO:0000256" key="1">
    <source>
        <dbReference type="ARBA" id="ARBA00022729"/>
    </source>
</evidence>
<evidence type="ECO:0000313" key="7">
    <source>
        <dbReference type="Proteomes" id="UP001293593"/>
    </source>
</evidence>
<dbReference type="InterPro" id="IPR036426">
    <property type="entry name" value="Bulb-type_lectin_dom_sf"/>
</dbReference>
<dbReference type="CDD" id="cd00053">
    <property type="entry name" value="EGF"/>
    <property type="match status" value="1"/>
</dbReference>
<sequence>MALITLFLLFAVLSLTEVGAQKNDSNIIALGSSLSPKTNSSSWVSPSRLFSFGFYPHDNGFAVGIWLMGEPEGTIVWTANITNLSNSSDSVELTKDGQLVLRNEKQMEVVAVIAKNASEPADSTSMLDSGNFVLYSKNRSVIWQSFDHPTDSILGGQNLSQGQHLISANGDFILNMQTDGKLFAYPVSHERENSAYWDPNTSQLDDDSQLTLNLTGFLCLGSYGGNIKVLAKSSNHLGRNTSLIIYRATLDLDGIFRLYVHTFEKNNNTGFTSQIIVWQAIYDQCQVNGFCGMNSYCSDVSGKGECKCYPGFRPINGNKNKNKNKNKNIFLVCEQIIKNDCITSGPGMLYSVRNPLQHMQWGLQ</sequence>
<evidence type="ECO:0000256" key="3">
    <source>
        <dbReference type="ARBA" id="ARBA00023180"/>
    </source>
</evidence>
<organism evidence="6 7">
    <name type="scientific">Acacia crassicarpa</name>
    <name type="common">northern wattle</name>
    <dbReference type="NCBI Taxonomy" id="499986"/>
    <lineage>
        <taxon>Eukaryota</taxon>
        <taxon>Viridiplantae</taxon>
        <taxon>Streptophyta</taxon>
        <taxon>Embryophyta</taxon>
        <taxon>Tracheophyta</taxon>
        <taxon>Spermatophyta</taxon>
        <taxon>Magnoliopsida</taxon>
        <taxon>eudicotyledons</taxon>
        <taxon>Gunneridae</taxon>
        <taxon>Pentapetalae</taxon>
        <taxon>rosids</taxon>
        <taxon>fabids</taxon>
        <taxon>Fabales</taxon>
        <taxon>Fabaceae</taxon>
        <taxon>Caesalpinioideae</taxon>
        <taxon>mimosoid clade</taxon>
        <taxon>Acacieae</taxon>
        <taxon>Acacia</taxon>
    </lineage>
</organism>
<dbReference type="Pfam" id="PF00954">
    <property type="entry name" value="S_locus_glycop"/>
    <property type="match status" value="1"/>
</dbReference>
<accession>A0AAE1JAH1</accession>
<dbReference type="Gene3D" id="2.90.10.10">
    <property type="entry name" value="Bulb-type lectin domain"/>
    <property type="match status" value="2"/>
</dbReference>
<keyword evidence="1 4" id="KW-0732">Signal</keyword>
<dbReference type="InterPro" id="IPR051343">
    <property type="entry name" value="G-type_lectin_kinases/EP1-like"/>
</dbReference>
<proteinExistence type="predicted"/>
<evidence type="ECO:0000313" key="6">
    <source>
        <dbReference type="EMBL" id="KAK4265187.1"/>
    </source>
</evidence>
<evidence type="ECO:0000256" key="4">
    <source>
        <dbReference type="SAM" id="SignalP"/>
    </source>
</evidence>
<dbReference type="Proteomes" id="UP001293593">
    <property type="component" value="Unassembled WGS sequence"/>
</dbReference>
<feature type="signal peptide" evidence="4">
    <location>
        <begin position="1"/>
        <end position="20"/>
    </location>
</feature>
<gene>
    <name evidence="6" type="ORF">QN277_026272</name>
</gene>
<keyword evidence="2" id="KW-1015">Disulfide bond</keyword>
<protein>
    <recommendedName>
        <fullName evidence="5">Bulb-type lectin domain-containing protein</fullName>
    </recommendedName>
</protein>
<keyword evidence="7" id="KW-1185">Reference proteome</keyword>
<dbReference type="InterPro" id="IPR000858">
    <property type="entry name" value="S_locus_glycoprot_dom"/>
</dbReference>
<dbReference type="PANTHER" id="PTHR47976">
    <property type="entry name" value="G-TYPE LECTIN S-RECEPTOR-LIKE SERINE/THREONINE-PROTEIN KINASE SD2-5"/>
    <property type="match status" value="1"/>
</dbReference>
<dbReference type="EMBL" id="JAWXYG010000008">
    <property type="protein sequence ID" value="KAK4265187.1"/>
    <property type="molecule type" value="Genomic_DNA"/>
</dbReference>
<comment type="caution">
    <text evidence="6">The sequence shown here is derived from an EMBL/GenBank/DDBJ whole genome shotgun (WGS) entry which is preliminary data.</text>
</comment>